<gene>
    <name evidence="2" type="ORF">AVDCRST_MAG53-678</name>
</gene>
<feature type="compositionally biased region" description="Basic and acidic residues" evidence="1">
    <location>
        <begin position="148"/>
        <end position="166"/>
    </location>
</feature>
<feature type="non-terminal residue" evidence="2">
    <location>
        <position position="1"/>
    </location>
</feature>
<feature type="compositionally biased region" description="Basic and acidic residues" evidence="1">
    <location>
        <begin position="531"/>
        <end position="541"/>
    </location>
</feature>
<organism evidence="2">
    <name type="scientific">uncultured Solirubrobacteraceae bacterium</name>
    <dbReference type="NCBI Taxonomy" id="1162706"/>
    <lineage>
        <taxon>Bacteria</taxon>
        <taxon>Bacillati</taxon>
        <taxon>Actinomycetota</taxon>
        <taxon>Thermoleophilia</taxon>
        <taxon>Solirubrobacterales</taxon>
        <taxon>Solirubrobacteraceae</taxon>
        <taxon>environmental samples</taxon>
    </lineage>
</organism>
<feature type="compositionally biased region" description="Basic residues" evidence="1">
    <location>
        <begin position="199"/>
        <end position="217"/>
    </location>
</feature>
<feature type="compositionally biased region" description="Basic residues" evidence="1">
    <location>
        <begin position="257"/>
        <end position="278"/>
    </location>
</feature>
<dbReference type="GO" id="GO:0003984">
    <property type="term" value="F:acetolactate synthase activity"/>
    <property type="evidence" value="ECO:0007669"/>
    <property type="project" value="UniProtKB-EC"/>
</dbReference>
<feature type="compositionally biased region" description="Basic and acidic residues" evidence="1">
    <location>
        <begin position="347"/>
        <end position="366"/>
    </location>
</feature>
<feature type="compositionally biased region" description="Basic and acidic residues" evidence="1">
    <location>
        <begin position="242"/>
        <end position="256"/>
    </location>
</feature>
<feature type="region of interest" description="Disordered" evidence="1">
    <location>
        <begin position="1"/>
        <end position="551"/>
    </location>
</feature>
<dbReference type="EC" id="2.2.1.6" evidence="2"/>
<name>A0A6J4RWM3_9ACTN</name>
<keyword evidence="2" id="KW-0808">Transferase</keyword>
<feature type="compositionally biased region" description="Basic residues" evidence="1">
    <location>
        <begin position="412"/>
        <end position="422"/>
    </location>
</feature>
<evidence type="ECO:0000256" key="1">
    <source>
        <dbReference type="SAM" id="MobiDB-lite"/>
    </source>
</evidence>
<dbReference type="EMBL" id="CADCVR010000024">
    <property type="protein sequence ID" value="CAA9480741.1"/>
    <property type="molecule type" value="Genomic_DNA"/>
</dbReference>
<protein>
    <submittedName>
        <fullName evidence="2">Acetolactate synthase large subunit</fullName>
        <ecNumber evidence="2">2.2.1.6</ecNumber>
    </submittedName>
</protein>
<feature type="compositionally biased region" description="Basic and acidic residues" evidence="1">
    <location>
        <begin position="435"/>
        <end position="459"/>
    </location>
</feature>
<evidence type="ECO:0000313" key="2">
    <source>
        <dbReference type="EMBL" id="CAA9480741.1"/>
    </source>
</evidence>
<sequence length="551" mass="61363">GVPEGGGRRRRIRPSGRSEHPHLRRAVRRRDPPHPRAPRGRRRSRGRGLRQGDGQGRRRVRYERPGRDEPRDADHGRDDGLGSRGLHHGSGADGPAGHGRLPGGRRDRHHHAGRQALDHDPAPHGDPARGQGGVPHRAHGSPRPGRARHPDGPLEGRHRLRADHGRPPAGLPAHDGGQRQAGPPGRQGPGGGTPARDLRGRRRDPRRRGRRARRLLPRRPLSGDHDAQRPGRLPRAGPAMARDARDARHAHGELRHGRGRPHLLRRSPLRRPHHRQALRVRPAREVHPHRRRPGGDLQERPGAHPDRRRREGHPGQAEGRVRRARCRPGPPVGLVAAHRGLAAEASARIRGERGHRDQAAAADRGRLRGHGRRGDHHDRRGPAPDVGGAVLPLQASPPVDLLRRAGHDGLRPARRHGRRRRMPGGDRRLPHRRRLDPDERPGVRHVRAGGDPREGDHRQQRVPRHGPPVAGALLGEALLERRHGPVPRLRQARRGLRLHGSAPDEQGHARGRHPRGDRDSRARRGRRARHPRGEHLPDDRARRGRARHGGV</sequence>
<feature type="compositionally biased region" description="Basic and acidic residues" evidence="1">
    <location>
        <begin position="62"/>
        <end position="81"/>
    </location>
</feature>
<accession>A0A6J4RWM3</accession>
<feature type="compositionally biased region" description="Gly residues" evidence="1">
    <location>
        <begin position="91"/>
        <end position="102"/>
    </location>
</feature>
<proteinExistence type="predicted"/>
<feature type="compositionally biased region" description="Basic and acidic residues" evidence="1">
    <location>
        <begin position="401"/>
        <end position="411"/>
    </location>
</feature>
<feature type="compositionally biased region" description="Basic residues" evidence="1">
    <location>
        <begin position="36"/>
        <end position="48"/>
    </location>
</feature>
<feature type="compositionally biased region" description="Basic residues" evidence="1">
    <location>
        <begin position="542"/>
        <end position="551"/>
    </location>
</feature>
<feature type="non-terminal residue" evidence="2">
    <location>
        <position position="551"/>
    </location>
</feature>
<dbReference type="AlphaFoldDB" id="A0A6J4RWM3"/>
<feature type="compositionally biased region" description="Basic and acidic residues" evidence="1">
    <location>
        <begin position="293"/>
        <end position="313"/>
    </location>
</feature>
<feature type="compositionally biased region" description="Basic and acidic residues" evidence="1">
    <location>
        <begin position="116"/>
        <end position="127"/>
    </location>
</feature>
<reference evidence="2" key="1">
    <citation type="submission" date="2020-02" db="EMBL/GenBank/DDBJ databases">
        <authorList>
            <person name="Meier V. D."/>
        </authorList>
    </citation>
    <scope>NUCLEOTIDE SEQUENCE</scope>
    <source>
        <strain evidence="2">AVDCRST_MAG53</strain>
    </source>
</reference>